<dbReference type="SMART" id="SM00418">
    <property type="entry name" value="HTH_ARSR"/>
    <property type="match status" value="1"/>
</dbReference>
<name>A0ABV3IMB4_9ACTN</name>
<accession>A0ABV3IMB4</accession>
<keyword evidence="3" id="KW-0804">Transcription</keyword>
<dbReference type="InterPro" id="IPR011991">
    <property type="entry name" value="ArsR-like_HTH"/>
</dbReference>
<dbReference type="Pfam" id="PF02036">
    <property type="entry name" value="SCP2"/>
    <property type="match status" value="1"/>
</dbReference>
<protein>
    <submittedName>
        <fullName evidence="5">Winged helix-turn-helix transcriptional regulator</fullName>
    </submittedName>
</protein>
<dbReference type="Proteomes" id="UP001552479">
    <property type="component" value="Unassembled WGS sequence"/>
</dbReference>
<reference evidence="5 6" key="1">
    <citation type="submission" date="2024-06" db="EMBL/GenBank/DDBJ databases">
        <title>The Natural Products Discovery Center: Release of the First 8490 Sequenced Strains for Exploring Actinobacteria Biosynthetic Diversity.</title>
        <authorList>
            <person name="Kalkreuter E."/>
            <person name="Kautsar S.A."/>
            <person name="Yang D."/>
            <person name="Bader C.D."/>
            <person name="Teijaro C.N."/>
            <person name="Fluegel L."/>
            <person name="Davis C.M."/>
            <person name="Simpson J.R."/>
            <person name="Lauterbach L."/>
            <person name="Steele A.D."/>
            <person name="Gui C."/>
            <person name="Meng S."/>
            <person name="Li G."/>
            <person name="Viehrig K."/>
            <person name="Ye F."/>
            <person name="Su P."/>
            <person name="Kiefer A.F."/>
            <person name="Nichols A."/>
            <person name="Cepeda A.J."/>
            <person name="Yan W."/>
            <person name="Fan B."/>
            <person name="Jiang Y."/>
            <person name="Adhikari A."/>
            <person name="Zheng C.-J."/>
            <person name="Schuster L."/>
            <person name="Cowan T.M."/>
            <person name="Smanski M.J."/>
            <person name="Chevrette M.G."/>
            <person name="De Carvalho L.P.S."/>
            <person name="Shen B."/>
        </authorList>
    </citation>
    <scope>NUCLEOTIDE SEQUENCE [LARGE SCALE GENOMIC DNA]</scope>
    <source>
        <strain evidence="5 6">NPDC053791</strain>
    </source>
</reference>
<dbReference type="Gene3D" id="1.10.10.10">
    <property type="entry name" value="Winged helix-like DNA-binding domain superfamily/Winged helix DNA-binding domain"/>
    <property type="match status" value="1"/>
</dbReference>
<dbReference type="Gene3D" id="3.30.1050.10">
    <property type="entry name" value="SCP2 sterol-binding domain"/>
    <property type="match status" value="2"/>
</dbReference>
<dbReference type="CDD" id="cd00090">
    <property type="entry name" value="HTH_ARSR"/>
    <property type="match status" value="1"/>
</dbReference>
<evidence type="ECO:0000256" key="3">
    <source>
        <dbReference type="ARBA" id="ARBA00023163"/>
    </source>
</evidence>
<evidence type="ECO:0000259" key="4">
    <source>
        <dbReference type="PROSITE" id="PS51118"/>
    </source>
</evidence>
<evidence type="ECO:0000256" key="1">
    <source>
        <dbReference type="ARBA" id="ARBA00023015"/>
    </source>
</evidence>
<sequence>MGRSYDQFCPAARALDVIGGRWTLLIVRELLLGPRRYSDLADGLPGIGPNVLAERLRTLREAGIVTQAKLPPPAGTTVYELTELGAAMRPVVDELTRWGLRFLDIPPRPGERYRIGWLLGCVRAGFRPEVARGVNETYEVNVDGDVFHLRVEDGTLDVRHGPATGPAPACILTTDLATFMALGARLLGVPDALRRGLARVEGGPGAVDAVGRAAGILGSHLDDTGGRYGIIGAVGAAFRPEAARGVHETYGFLLGEFAFHARVEDGTLHMCPGPADDADVTLHTDLATFLKLGAGIMSLEDAFATGAATAEGDPGAGLRMAAAFGVTFAAADTAAGA</sequence>
<keyword evidence="6" id="KW-1185">Reference proteome</keyword>
<dbReference type="PANTHER" id="PTHR33204:SF18">
    <property type="entry name" value="TRANSCRIPTIONAL REGULATORY PROTEIN"/>
    <property type="match status" value="1"/>
</dbReference>
<dbReference type="InterPro" id="IPR036388">
    <property type="entry name" value="WH-like_DNA-bd_sf"/>
</dbReference>
<dbReference type="InterPro" id="IPR001845">
    <property type="entry name" value="HTH_ArsR_DNA-bd_dom"/>
</dbReference>
<dbReference type="InterPro" id="IPR003033">
    <property type="entry name" value="SCP2_sterol-bd_dom"/>
</dbReference>
<evidence type="ECO:0000313" key="5">
    <source>
        <dbReference type="EMBL" id="MEV4921372.1"/>
    </source>
</evidence>
<dbReference type="RefSeq" id="WP_366086266.1">
    <property type="nucleotide sequence ID" value="NZ_JBFASG010000001.1"/>
</dbReference>
<comment type="caution">
    <text evidence="5">The sequence shown here is derived from an EMBL/GenBank/DDBJ whole genome shotgun (WGS) entry which is preliminary data.</text>
</comment>
<dbReference type="SUPFAM" id="SSF55718">
    <property type="entry name" value="SCP-like"/>
    <property type="match status" value="2"/>
</dbReference>
<dbReference type="InterPro" id="IPR002577">
    <property type="entry name" value="HTH_HxlR"/>
</dbReference>
<evidence type="ECO:0000313" key="6">
    <source>
        <dbReference type="Proteomes" id="UP001552479"/>
    </source>
</evidence>
<dbReference type="PROSITE" id="PS51118">
    <property type="entry name" value="HTH_HXLR"/>
    <property type="match status" value="1"/>
</dbReference>
<dbReference type="PANTHER" id="PTHR33204">
    <property type="entry name" value="TRANSCRIPTIONAL REGULATOR, MARR FAMILY"/>
    <property type="match status" value="1"/>
</dbReference>
<dbReference type="SUPFAM" id="SSF46785">
    <property type="entry name" value="Winged helix' DNA-binding domain"/>
    <property type="match status" value="1"/>
</dbReference>
<keyword evidence="2" id="KW-0238">DNA-binding</keyword>
<gene>
    <name evidence="5" type="ORF">AB0L03_00715</name>
</gene>
<evidence type="ECO:0000256" key="2">
    <source>
        <dbReference type="ARBA" id="ARBA00023125"/>
    </source>
</evidence>
<organism evidence="5 6">
    <name type="scientific">Streptomyces roseoverticillatus</name>
    <dbReference type="NCBI Taxonomy" id="66429"/>
    <lineage>
        <taxon>Bacteria</taxon>
        <taxon>Bacillati</taxon>
        <taxon>Actinomycetota</taxon>
        <taxon>Actinomycetes</taxon>
        <taxon>Kitasatosporales</taxon>
        <taxon>Streptomycetaceae</taxon>
        <taxon>Streptomyces</taxon>
    </lineage>
</organism>
<dbReference type="EMBL" id="JBFASG010000001">
    <property type="protein sequence ID" value="MEV4921372.1"/>
    <property type="molecule type" value="Genomic_DNA"/>
</dbReference>
<dbReference type="InterPro" id="IPR036527">
    <property type="entry name" value="SCP2_sterol-bd_dom_sf"/>
</dbReference>
<dbReference type="InterPro" id="IPR036390">
    <property type="entry name" value="WH_DNA-bd_sf"/>
</dbReference>
<keyword evidence="1" id="KW-0805">Transcription regulation</keyword>
<dbReference type="Pfam" id="PF01638">
    <property type="entry name" value="HxlR"/>
    <property type="match status" value="1"/>
</dbReference>
<feature type="domain" description="HTH hxlR-type" evidence="4">
    <location>
        <begin position="9"/>
        <end position="107"/>
    </location>
</feature>
<proteinExistence type="predicted"/>